<dbReference type="EMBL" id="GBRH01275239">
    <property type="protein sequence ID" value="JAD22656.1"/>
    <property type="molecule type" value="Transcribed_RNA"/>
</dbReference>
<evidence type="ECO:0000313" key="1">
    <source>
        <dbReference type="EMBL" id="JAD22656.1"/>
    </source>
</evidence>
<reference evidence="1" key="1">
    <citation type="submission" date="2014-09" db="EMBL/GenBank/DDBJ databases">
        <authorList>
            <person name="Magalhaes I.L.F."/>
            <person name="Oliveira U."/>
            <person name="Santos F.R."/>
            <person name="Vidigal T.H.D.A."/>
            <person name="Brescovit A.D."/>
            <person name="Santos A.J."/>
        </authorList>
    </citation>
    <scope>NUCLEOTIDE SEQUENCE</scope>
    <source>
        <tissue evidence="1">Shoot tissue taken approximately 20 cm above the soil surface</tissue>
    </source>
</reference>
<proteinExistence type="predicted"/>
<dbReference type="AlphaFoldDB" id="A0A0A8Y8S1"/>
<protein>
    <submittedName>
        <fullName evidence="1">Uncharacterized protein</fullName>
    </submittedName>
</protein>
<sequence length="33" mass="4049">MKKFPRSYLQRFKHQEELAARSTMVEPRLQTLQ</sequence>
<name>A0A0A8Y8S1_ARUDO</name>
<reference evidence="1" key="2">
    <citation type="journal article" date="2015" name="Data Brief">
        <title>Shoot transcriptome of the giant reed, Arundo donax.</title>
        <authorList>
            <person name="Barrero R.A."/>
            <person name="Guerrero F.D."/>
            <person name="Moolhuijzen P."/>
            <person name="Goolsby J.A."/>
            <person name="Tidwell J."/>
            <person name="Bellgard S.E."/>
            <person name="Bellgard M.I."/>
        </authorList>
    </citation>
    <scope>NUCLEOTIDE SEQUENCE</scope>
    <source>
        <tissue evidence="1">Shoot tissue taken approximately 20 cm above the soil surface</tissue>
    </source>
</reference>
<organism evidence="1">
    <name type="scientific">Arundo donax</name>
    <name type="common">Giant reed</name>
    <name type="synonym">Donax arundinaceus</name>
    <dbReference type="NCBI Taxonomy" id="35708"/>
    <lineage>
        <taxon>Eukaryota</taxon>
        <taxon>Viridiplantae</taxon>
        <taxon>Streptophyta</taxon>
        <taxon>Embryophyta</taxon>
        <taxon>Tracheophyta</taxon>
        <taxon>Spermatophyta</taxon>
        <taxon>Magnoliopsida</taxon>
        <taxon>Liliopsida</taxon>
        <taxon>Poales</taxon>
        <taxon>Poaceae</taxon>
        <taxon>PACMAD clade</taxon>
        <taxon>Arundinoideae</taxon>
        <taxon>Arundineae</taxon>
        <taxon>Arundo</taxon>
    </lineage>
</organism>
<accession>A0A0A8Y8S1</accession>